<dbReference type="EMBL" id="CP011507">
    <property type="protein sequence ID" value="AKS09105.1"/>
    <property type="molecule type" value="Genomic_DNA"/>
</dbReference>
<reference evidence="3" key="2">
    <citation type="submission" date="2015-05" db="EMBL/GenBank/DDBJ databases">
        <authorList>
            <person name="Swarnkar M.K."/>
            <person name="Vyas P."/>
            <person name="Rahi P."/>
            <person name="Thakur R."/>
            <person name="Thakur N."/>
            <person name="Singh A.K."/>
            <person name="Gulati A."/>
        </authorList>
    </citation>
    <scope>NUCLEOTIDE SEQUENCE [LARGE SCALE GENOMIC DNA]</scope>
    <source>
        <strain evidence="3">745</strain>
    </source>
</reference>
<organism evidence="2 3">
    <name type="scientific">Pseudomonas trivialis</name>
    <dbReference type="NCBI Taxonomy" id="200450"/>
    <lineage>
        <taxon>Bacteria</taxon>
        <taxon>Pseudomonadati</taxon>
        <taxon>Pseudomonadota</taxon>
        <taxon>Gammaproteobacteria</taxon>
        <taxon>Pseudomonadales</taxon>
        <taxon>Pseudomonadaceae</taxon>
        <taxon>Pseudomonas</taxon>
    </lineage>
</organism>
<sequence>MGTSTSSKGPGGNSPFVPEWIDTTGQGAIPETPPQRFKDFRKSLGKFVSSGDGDYLRSAVRSYASGSTGGSSVGPIRFGSMAGAGGALFGAMAALSDGQSPSGLDLASLNGKDTDVAIDIIVQALVPEDGDSDRVRVAMNEALSDCLEGYDEFDFTKINDEMLVQMMLVYVTKCVFGQIVLDSNEAFAKASSPGQVEQAERDLFSLVEAVTDKHMRPLLTGNLKSFTSVQIEKIQLSAIKEVWVEWESYEQ</sequence>
<name>A0A0H5AHL9_9PSED</name>
<accession>A0A0H5AHL9</accession>
<reference evidence="2 3" key="1">
    <citation type="journal article" date="2015" name="Genome Announc.">
        <title>Complete Genome Sequence of the Rhizobacterium Pseudomonas trivialis Strain IHBB745 with Multiple Plant Growth-Promoting Activities and Tolerance to Desiccation and Alkalinity.</title>
        <authorList>
            <person name="Gulati A."/>
            <person name="Swarnkar M.K."/>
            <person name="Vyas P."/>
            <person name="Rahi P."/>
            <person name="Thakur R."/>
            <person name="Thakur N."/>
            <person name="Singh A.K."/>
        </authorList>
    </citation>
    <scope>NUCLEOTIDE SEQUENCE [LARGE SCALE GENOMIC DNA]</scope>
    <source>
        <strain evidence="3">745</strain>
    </source>
</reference>
<dbReference type="Proteomes" id="UP000036608">
    <property type="component" value="Chromosome"/>
</dbReference>
<protein>
    <submittedName>
        <fullName evidence="2">Uncharacterized protein</fullName>
    </submittedName>
</protein>
<gene>
    <name evidence="2" type="ORF">AA957_24305</name>
</gene>
<dbReference type="AlphaFoldDB" id="A0A0H5AHL9"/>
<dbReference type="RefSeq" id="WP_235437088.1">
    <property type="nucleotide sequence ID" value="NZ_CP011507.1"/>
</dbReference>
<dbReference type="PATRIC" id="fig|200450.3.peg.4993"/>
<evidence type="ECO:0000256" key="1">
    <source>
        <dbReference type="SAM" id="MobiDB-lite"/>
    </source>
</evidence>
<evidence type="ECO:0000313" key="2">
    <source>
        <dbReference type="EMBL" id="AKS09105.1"/>
    </source>
</evidence>
<feature type="region of interest" description="Disordered" evidence="1">
    <location>
        <begin position="1"/>
        <end position="33"/>
    </location>
</feature>
<evidence type="ECO:0000313" key="3">
    <source>
        <dbReference type="Proteomes" id="UP000036608"/>
    </source>
</evidence>
<dbReference type="KEGG" id="ptv:AA957_24305"/>
<proteinExistence type="predicted"/>